<keyword evidence="2" id="KW-0521">NADP</keyword>
<dbReference type="InterPro" id="IPR016162">
    <property type="entry name" value="Ald_DH_N"/>
</dbReference>
<keyword evidence="3" id="KW-0560">Oxidoreductase</keyword>
<dbReference type="GO" id="GO:0004030">
    <property type="term" value="F:aldehyde dehydrogenase [NAD(P)+] activity"/>
    <property type="evidence" value="ECO:0007669"/>
    <property type="project" value="InterPro"/>
</dbReference>
<dbReference type="InterPro" id="IPR016161">
    <property type="entry name" value="Ald_DH/histidinol_DH"/>
</dbReference>
<evidence type="ECO:0000256" key="2">
    <source>
        <dbReference type="ARBA" id="ARBA00022857"/>
    </source>
</evidence>
<accession>A0A381RF12</accession>
<dbReference type="InterPro" id="IPR044148">
    <property type="entry name" value="ALDH_GabD1-like"/>
</dbReference>
<evidence type="ECO:0000313" key="5">
    <source>
        <dbReference type="EMBL" id="SUZ88447.1"/>
    </source>
</evidence>
<feature type="domain" description="Aldehyde dehydrogenase" evidence="4">
    <location>
        <begin position="4"/>
        <end position="452"/>
    </location>
</feature>
<evidence type="ECO:0000256" key="1">
    <source>
        <dbReference type="ARBA" id="ARBA00009986"/>
    </source>
</evidence>
<proteinExistence type="inferred from homology"/>
<dbReference type="CDD" id="cd07100">
    <property type="entry name" value="ALDH_SSADH1_GabD1"/>
    <property type="match status" value="1"/>
</dbReference>
<dbReference type="FunFam" id="3.40.605.10:FF:000012">
    <property type="entry name" value="NAD-dependent succinate-semialdehyde dehydrogenase"/>
    <property type="match status" value="1"/>
</dbReference>
<dbReference type="Gene3D" id="3.40.309.10">
    <property type="entry name" value="Aldehyde Dehydrogenase, Chain A, domain 2"/>
    <property type="match status" value="1"/>
</dbReference>
<gene>
    <name evidence="5" type="ORF">METZ01_LOCUS41301</name>
</gene>
<dbReference type="PANTHER" id="PTHR43217">
    <property type="entry name" value="SUCCINATE SEMIALDEHYDE DEHYDROGENASE [NAD(P)+] SAD"/>
    <property type="match status" value="1"/>
</dbReference>
<organism evidence="5">
    <name type="scientific">marine metagenome</name>
    <dbReference type="NCBI Taxonomy" id="408172"/>
    <lineage>
        <taxon>unclassified sequences</taxon>
        <taxon>metagenomes</taxon>
        <taxon>ecological metagenomes</taxon>
    </lineage>
</organism>
<comment type="similarity">
    <text evidence="1">Belongs to the aldehyde dehydrogenase family.</text>
</comment>
<name>A0A381RF12_9ZZZZ</name>
<protein>
    <recommendedName>
        <fullName evidence="4">Aldehyde dehydrogenase domain-containing protein</fullName>
    </recommendedName>
</protein>
<dbReference type="InterPro" id="IPR016163">
    <property type="entry name" value="Ald_DH_C"/>
</dbReference>
<evidence type="ECO:0000256" key="3">
    <source>
        <dbReference type="ARBA" id="ARBA00023002"/>
    </source>
</evidence>
<dbReference type="InterPro" id="IPR015590">
    <property type="entry name" value="Aldehyde_DH_dom"/>
</dbReference>
<dbReference type="InterPro" id="IPR047110">
    <property type="entry name" value="GABD/Sad-like"/>
</dbReference>
<reference evidence="5" key="1">
    <citation type="submission" date="2018-05" db="EMBL/GenBank/DDBJ databases">
        <authorList>
            <person name="Lanie J.A."/>
            <person name="Ng W.-L."/>
            <person name="Kazmierczak K.M."/>
            <person name="Andrzejewski T.M."/>
            <person name="Davidsen T.M."/>
            <person name="Wayne K.J."/>
            <person name="Tettelin H."/>
            <person name="Glass J.I."/>
            <person name="Rusch D."/>
            <person name="Podicherti R."/>
            <person name="Tsui H.-C.T."/>
            <person name="Winkler M.E."/>
        </authorList>
    </citation>
    <scope>NUCLEOTIDE SEQUENCE</scope>
</reference>
<dbReference type="AlphaFoldDB" id="A0A381RF12"/>
<evidence type="ECO:0000259" key="4">
    <source>
        <dbReference type="Pfam" id="PF00171"/>
    </source>
</evidence>
<dbReference type="EMBL" id="UINC01001771">
    <property type="protein sequence ID" value="SUZ88447.1"/>
    <property type="molecule type" value="Genomic_DNA"/>
</dbReference>
<dbReference type="FunFam" id="3.40.309.10:FF:000010">
    <property type="entry name" value="Gamma-aminobutyraldehyde dehydrogenase"/>
    <property type="match status" value="1"/>
</dbReference>
<dbReference type="Pfam" id="PF00171">
    <property type="entry name" value="Aldedh"/>
    <property type="match status" value="1"/>
</dbReference>
<dbReference type="PANTHER" id="PTHR43217:SF1">
    <property type="entry name" value="SUCCINATE SEMIALDEHYDE DEHYDROGENASE [NAD(P)+] SAD"/>
    <property type="match status" value="1"/>
</dbReference>
<sequence length="455" mass="48801">MTFVATNPTTGDAIASYPMMSKEGVHEIILAAQEAQLIWSKSEIPERTEILAGLGSILRKRKEEFGELMTLEMGKPIQQSISESEKCAWVCDYYAEHAEHFLAPVPAPTDATISYWTHRPLGIVLGIMPWNFPFWQVVRFAVPALTAGNAVLLKHSPSVPGCAEILAHIFAEAGYPDGLFTNLAINLETTGEVIDHPLVRAISLTGSVQAGRSVASRAGAAIKKCVLELGGSDPSVILADANIDAAVASCRLARTINSGQSCVAAKRFVVVEPVREEFEAKLVSAMEATVMGDPLNPASDIGPLAREDLRDTLHNQVQRSVNDGALLLTGGEPPDEPGWWYPPTVLTNVGPGMAAYEEELFGPVASILPVSNEEEAIRVANDTAYGLGASVYTEDSARGEEIAAELIDAGNCFVNGIVKSDPRLPFGGTKDSGYGRELSPLGILEFTYPKTIWVK</sequence>
<dbReference type="GO" id="GO:0004777">
    <property type="term" value="F:succinate-semialdehyde dehydrogenase (NAD+) activity"/>
    <property type="evidence" value="ECO:0007669"/>
    <property type="project" value="TreeGrafter"/>
</dbReference>
<dbReference type="SUPFAM" id="SSF53720">
    <property type="entry name" value="ALDH-like"/>
    <property type="match status" value="1"/>
</dbReference>
<dbReference type="Gene3D" id="3.40.605.10">
    <property type="entry name" value="Aldehyde Dehydrogenase, Chain A, domain 1"/>
    <property type="match status" value="1"/>
</dbReference>